<accession>A0ABN3WEI5</accession>
<sequence length="282" mass="30182">MPTFDTPEPIFATIDLTAADVWIRASDRTDTVVEIRPQDASDDADADAQSAAQTQVEYSQGRLLVRTPKSMTRSWLWWGGSIEVRVELPAGSRVDARTTGDFRCEGRLGESRFDTADGDIWLDQTGRLQLNTANGDITVIRSVGHTDVDTANGEIRIREIDGTAVIKTANGDITLGEVTGGLRLKTAYGDITVDRALAGVEAKTATGSVRIGEVVSGSVVLETSSGDIEAGIRQGTAAYLDVKTEYGGVHISLDACDGPEPDDEIAEVRARTSNGDIVIRRS</sequence>
<dbReference type="Pfam" id="PF13349">
    <property type="entry name" value="DUF4097"/>
    <property type="match status" value="1"/>
</dbReference>
<dbReference type="InterPro" id="IPR025164">
    <property type="entry name" value="Toastrack_DUF4097"/>
</dbReference>
<protein>
    <submittedName>
        <fullName evidence="2">DUF4097 family beta strand repeat-containing protein</fullName>
    </submittedName>
</protein>
<dbReference type="Proteomes" id="UP001500831">
    <property type="component" value="Unassembled WGS sequence"/>
</dbReference>
<organism evidence="2 3">
    <name type="scientific">Streptosporangium fragile</name>
    <dbReference type="NCBI Taxonomy" id="46186"/>
    <lineage>
        <taxon>Bacteria</taxon>
        <taxon>Bacillati</taxon>
        <taxon>Actinomycetota</taxon>
        <taxon>Actinomycetes</taxon>
        <taxon>Streptosporangiales</taxon>
        <taxon>Streptosporangiaceae</taxon>
        <taxon>Streptosporangium</taxon>
    </lineage>
</organism>
<dbReference type="RefSeq" id="WP_344982018.1">
    <property type="nucleotide sequence ID" value="NZ_BAAAVI010000114.1"/>
</dbReference>
<dbReference type="Gene3D" id="2.160.20.120">
    <property type="match status" value="1"/>
</dbReference>
<evidence type="ECO:0000259" key="1">
    <source>
        <dbReference type="Pfam" id="PF13349"/>
    </source>
</evidence>
<evidence type="ECO:0000313" key="3">
    <source>
        <dbReference type="Proteomes" id="UP001500831"/>
    </source>
</evidence>
<dbReference type="EMBL" id="BAAAVI010000114">
    <property type="protein sequence ID" value="GAA2911991.1"/>
    <property type="molecule type" value="Genomic_DNA"/>
</dbReference>
<keyword evidence="3" id="KW-1185">Reference proteome</keyword>
<gene>
    <name evidence="2" type="ORF">GCM10010517_78560</name>
</gene>
<comment type="caution">
    <text evidence="2">The sequence shown here is derived from an EMBL/GenBank/DDBJ whole genome shotgun (WGS) entry which is preliminary data.</text>
</comment>
<name>A0ABN3WEI5_9ACTN</name>
<feature type="domain" description="DUF4097" evidence="1">
    <location>
        <begin position="14"/>
        <end position="277"/>
    </location>
</feature>
<proteinExistence type="predicted"/>
<reference evidence="2 3" key="1">
    <citation type="journal article" date="2019" name="Int. J. Syst. Evol. Microbiol.">
        <title>The Global Catalogue of Microorganisms (GCM) 10K type strain sequencing project: providing services to taxonomists for standard genome sequencing and annotation.</title>
        <authorList>
            <consortium name="The Broad Institute Genomics Platform"/>
            <consortium name="The Broad Institute Genome Sequencing Center for Infectious Disease"/>
            <person name="Wu L."/>
            <person name="Ma J."/>
        </authorList>
    </citation>
    <scope>NUCLEOTIDE SEQUENCE [LARGE SCALE GENOMIC DNA]</scope>
    <source>
        <strain evidence="2 3">JCM 6242</strain>
    </source>
</reference>
<evidence type="ECO:0000313" key="2">
    <source>
        <dbReference type="EMBL" id="GAA2911991.1"/>
    </source>
</evidence>